<feature type="active site" description="Nucleophile" evidence="4">
    <location>
        <position position="6"/>
    </location>
</feature>
<name>A0AAX3X2N5_9BACI</name>
<dbReference type="AlphaFoldDB" id="A0AAX3X2N5"/>
<dbReference type="InterPro" id="IPR036412">
    <property type="entry name" value="HAD-like_sf"/>
</dbReference>
<evidence type="ECO:0000256" key="2">
    <source>
        <dbReference type="ARBA" id="ARBA00022801"/>
    </source>
</evidence>
<organism evidence="5 6">
    <name type="scientific">Lysinibacillus pakistanensis</name>
    <dbReference type="NCBI Taxonomy" id="759811"/>
    <lineage>
        <taxon>Bacteria</taxon>
        <taxon>Bacillati</taxon>
        <taxon>Bacillota</taxon>
        <taxon>Bacilli</taxon>
        <taxon>Bacillales</taxon>
        <taxon>Bacillaceae</taxon>
        <taxon>Lysinibacillus</taxon>
    </lineage>
</organism>
<evidence type="ECO:0000313" key="6">
    <source>
        <dbReference type="Proteomes" id="UP001178322"/>
    </source>
</evidence>
<dbReference type="GO" id="GO:0009264">
    <property type="term" value="P:deoxyribonucleotide catabolic process"/>
    <property type="evidence" value="ECO:0007669"/>
    <property type="project" value="InterPro"/>
</dbReference>
<gene>
    <name evidence="5" type="ORF">QNH24_06945</name>
</gene>
<evidence type="ECO:0000256" key="4">
    <source>
        <dbReference type="PIRSR" id="PIRSR610708-1"/>
    </source>
</evidence>
<dbReference type="RefSeq" id="WP_283871350.1">
    <property type="nucleotide sequence ID" value="NZ_CP126101.1"/>
</dbReference>
<accession>A0AAX3X2N5</accession>
<dbReference type="EMBL" id="CP126101">
    <property type="protein sequence ID" value="WHY52972.1"/>
    <property type="molecule type" value="Genomic_DNA"/>
</dbReference>
<keyword evidence="2 3" id="KW-0378">Hydrolase</keyword>
<sequence length="189" mass="21959">MKFGFDIDDTLINLRAHAFSLYNQKLGKNIPQEVFQALQRVEIHEPFGLTETEGSTMWNHSMEEIYFTDCPSFEGALETLQLLAQQGHEIYYITSRPKQYCARTRAWMVAQGFPIKDNHFFCGMQDTEKVEIIQKLALDVYVDDKPAVLETLGNVATKVILKNQSYNQQVDLPRLNHWNDFLKIIRVNK</sequence>
<dbReference type="InterPro" id="IPR052419">
    <property type="entry name" value="5_3-deoxyribonucleotidase-like"/>
</dbReference>
<dbReference type="Pfam" id="PF06941">
    <property type="entry name" value="NT5C"/>
    <property type="match status" value="1"/>
</dbReference>
<dbReference type="Gene3D" id="3.40.50.1000">
    <property type="entry name" value="HAD superfamily/HAD-like"/>
    <property type="match status" value="1"/>
</dbReference>
<dbReference type="PANTHER" id="PTHR35134:SF2">
    <property type="entry name" value="NUCLEOTIDASE YQFW-RELATED"/>
    <property type="match status" value="1"/>
</dbReference>
<dbReference type="InterPro" id="IPR023214">
    <property type="entry name" value="HAD_sf"/>
</dbReference>
<dbReference type="EC" id="3.1.3.-" evidence="3"/>
<evidence type="ECO:0000313" key="5">
    <source>
        <dbReference type="EMBL" id="WHY52972.1"/>
    </source>
</evidence>
<dbReference type="InterPro" id="IPR009206">
    <property type="entry name" value="Nucleotidase_putative"/>
</dbReference>
<comment type="similarity">
    <text evidence="1 3">Belongs to the 5'(3')-deoxyribonucleotidase family.</text>
</comment>
<evidence type="ECO:0000256" key="3">
    <source>
        <dbReference type="PIRNR" id="PIRNR021362"/>
    </source>
</evidence>
<dbReference type="SUPFAM" id="SSF56784">
    <property type="entry name" value="HAD-like"/>
    <property type="match status" value="1"/>
</dbReference>
<feature type="active site" description="Proton donor" evidence="4">
    <location>
        <position position="8"/>
    </location>
</feature>
<dbReference type="PIRSF" id="PIRSF021362">
    <property type="entry name" value="UCP021362_HAD"/>
    <property type="match status" value="1"/>
</dbReference>
<dbReference type="PANTHER" id="PTHR35134">
    <property type="entry name" value="NUCLEOTIDASE YQFW-RELATED"/>
    <property type="match status" value="1"/>
</dbReference>
<dbReference type="GO" id="GO:0008253">
    <property type="term" value="F:5'-nucleotidase activity"/>
    <property type="evidence" value="ECO:0007669"/>
    <property type="project" value="InterPro"/>
</dbReference>
<evidence type="ECO:0000256" key="1">
    <source>
        <dbReference type="ARBA" id="ARBA00009589"/>
    </source>
</evidence>
<protein>
    <recommendedName>
        <fullName evidence="3">Nucleotidase</fullName>
        <ecNumber evidence="3">3.1.3.-</ecNumber>
    </recommendedName>
</protein>
<proteinExistence type="inferred from homology"/>
<dbReference type="InterPro" id="IPR010708">
    <property type="entry name" value="5'(3')-deoxyribonucleotidase"/>
</dbReference>
<dbReference type="Proteomes" id="UP001178322">
    <property type="component" value="Chromosome"/>
</dbReference>
<reference evidence="5" key="1">
    <citation type="submission" date="2023-05" db="EMBL/GenBank/DDBJ databases">
        <title>Comparative genomics of Bacillaceae isolates and their secondary metabolite potential.</title>
        <authorList>
            <person name="Song L."/>
            <person name="Nielsen L.J."/>
            <person name="Mohite O."/>
            <person name="Xu X."/>
            <person name="Weber T."/>
            <person name="Kovacs A.T."/>
        </authorList>
    </citation>
    <scope>NUCLEOTIDE SEQUENCE</scope>
    <source>
        <strain evidence="5">LY1</strain>
    </source>
</reference>